<evidence type="ECO:0000259" key="2">
    <source>
        <dbReference type="Pfam" id="PF08281"/>
    </source>
</evidence>
<feature type="domain" description="RNA polymerase sigma factor 70 region 4 type 2" evidence="2">
    <location>
        <begin position="162"/>
        <end position="210"/>
    </location>
</feature>
<dbReference type="SUPFAM" id="SSF88659">
    <property type="entry name" value="Sigma3 and sigma4 domains of RNA polymerase sigma factors"/>
    <property type="match status" value="1"/>
</dbReference>
<evidence type="ECO:0000256" key="1">
    <source>
        <dbReference type="SAM" id="MobiDB-lite"/>
    </source>
</evidence>
<accession>A0A2S0ICL1</accession>
<sequence length="221" mass="25526">MNTLESKRYVINNVDALLRIMHTDPRYALEFRNKAEQHITLKLRRKFFNAPPEGVVDAFNNALMKFLQTRTFKDEGFLHGQPEGGWTAHELAVSKLGGYLYRGSLHELIQFHRRTRHEVQWSGPEDGGDRDDAGFDDERDVADASPFADPAHAYEHLSIVKRMRDCLNKLSDTLKTTMFLYLDDMPMEQIARQQDLHVPTVKSRLHAARKLVTECTRKGMD</sequence>
<reference evidence="3 4" key="1">
    <citation type="submission" date="2017-09" db="EMBL/GenBank/DDBJ databases">
        <title>Genomic, metabolic, and phenotypic characteristics of bacterial isolates from the natural microbiome of the model nematode Caenorhabditis elegans.</title>
        <authorList>
            <person name="Zimmermann J."/>
            <person name="Obeng N."/>
            <person name="Yang W."/>
            <person name="Obeng O."/>
            <person name="Kissoyan K."/>
            <person name="Pees B."/>
            <person name="Dirksen P."/>
            <person name="Hoppner M."/>
            <person name="Franke A."/>
            <person name="Rosenstiel P."/>
            <person name="Leippe M."/>
            <person name="Dierking K."/>
            <person name="Kaleta C."/>
            <person name="Schulenburg H."/>
        </authorList>
    </citation>
    <scope>NUCLEOTIDE SEQUENCE [LARGE SCALE GENOMIC DNA]</scope>
    <source>
        <strain evidence="3 4">MYb73</strain>
    </source>
</reference>
<dbReference type="GO" id="GO:0003677">
    <property type="term" value="F:DNA binding"/>
    <property type="evidence" value="ECO:0007669"/>
    <property type="project" value="InterPro"/>
</dbReference>
<organism evidence="3 4">
    <name type="scientific">Achromobacter spanius</name>
    <dbReference type="NCBI Taxonomy" id="217203"/>
    <lineage>
        <taxon>Bacteria</taxon>
        <taxon>Pseudomonadati</taxon>
        <taxon>Pseudomonadota</taxon>
        <taxon>Betaproteobacteria</taxon>
        <taxon>Burkholderiales</taxon>
        <taxon>Alcaligenaceae</taxon>
        <taxon>Achromobacter</taxon>
    </lineage>
</organism>
<dbReference type="Gene3D" id="1.10.10.10">
    <property type="entry name" value="Winged helix-like DNA-binding domain superfamily/Winged helix DNA-binding domain"/>
    <property type="match status" value="1"/>
</dbReference>
<keyword evidence="4" id="KW-1185">Reference proteome</keyword>
<proteinExistence type="predicted"/>
<gene>
    <name evidence="3" type="ORF">CLM73_23290</name>
</gene>
<dbReference type="EMBL" id="CP023270">
    <property type="protein sequence ID" value="AVJ29781.1"/>
    <property type="molecule type" value="Genomic_DNA"/>
</dbReference>
<name>A0A2S0ICL1_9BURK</name>
<dbReference type="GO" id="GO:0016987">
    <property type="term" value="F:sigma factor activity"/>
    <property type="evidence" value="ECO:0007669"/>
    <property type="project" value="InterPro"/>
</dbReference>
<evidence type="ECO:0000313" key="3">
    <source>
        <dbReference type="EMBL" id="AVJ29781.1"/>
    </source>
</evidence>
<dbReference type="InterPro" id="IPR013324">
    <property type="entry name" value="RNA_pol_sigma_r3/r4-like"/>
</dbReference>
<dbReference type="RefSeq" id="WP_105240448.1">
    <property type="nucleotide sequence ID" value="NZ_CP023270.1"/>
</dbReference>
<dbReference type="InterPro" id="IPR036388">
    <property type="entry name" value="WH-like_DNA-bd_sf"/>
</dbReference>
<feature type="compositionally biased region" description="Acidic residues" evidence="1">
    <location>
        <begin position="126"/>
        <end position="140"/>
    </location>
</feature>
<dbReference type="OrthoDB" id="8653029at2"/>
<feature type="region of interest" description="Disordered" evidence="1">
    <location>
        <begin position="119"/>
        <end position="143"/>
    </location>
</feature>
<evidence type="ECO:0000313" key="4">
    <source>
        <dbReference type="Proteomes" id="UP000239477"/>
    </source>
</evidence>
<dbReference type="Proteomes" id="UP000239477">
    <property type="component" value="Chromosome"/>
</dbReference>
<dbReference type="Pfam" id="PF08281">
    <property type="entry name" value="Sigma70_r4_2"/>
    <property type="match status" value="1"/>
</dbReference>
<dbReference type="GO" id="GO:0006352">
    <property type="term" value="P:DNA-templated transcription initiation"/>
    <property type="evidence" value="ECO:0007669"/>
    <property type="project" value="InterPro"/>
</dbReference>
<protein>
    <submittedName>
        <fullName evidence="3">RNA polymerase subunit sigma-24</fullName>
    </submittedName>
</protein>
<dbReference type="AlphaFoldDB" id="A0A2S0ICL1"/>
<dbReference type="InterPro" id="IPR013249">
    <property type="entry name" value="RNA_pol_sigma70_r4_t2"/>
</dbReference>